<proteinExistence type="inferred from homology"/>
<dbReference type="PANTHER" id="PTHR37808:SF1">
    <property type="entry name" value="SPORE GERMINATION PROTEIN-LIKE PROTEIN YDZR"/>
    <property type="match status" value="1"/>
</dbReference>
<sequence>MPALVGSVQILNAGNGVIQFGDSLVISPKHAAKSVNGSGSGINGGIIFDTNGLSANSIIDVNGVDQPITGNY</sequence>
<reference evidence="2 3" key="1">
    <citation type="submission" date="2017-12" db="EMBL/GenBank/DDBJ databases">
        <title>Taxonomic description and draft genome of Pradoshia cofamensis Gen. nov., sp. nov., a thermotolerant bacillale isolated from anterior gut of earthworm Eisenia fetida.</title>
        <authorList>
            <person name="Saha T."/>
            <person name="Chakraborty R."/>
        </authorList>
    </citation>
    <scope>NUCLEOTIDE SEQUENCE [LARGE SCALE GENOMIC DNA]</scope>
    <source>
        <strain evidence="2 3">EAG3</strain>
    </source>
</reference>
<dbReference type="Proteomes" id="UP000239663">
    <property type="component" value="Unassembled WGS sequence"/>
</dbReference>
<evidence type="ECO:0000256" key="1">
    <source>
        <dbReference type="ARBA" id="ARBA00008103"/>
    </source>
</evidence>
<dbReference type="AlphaFoldDB" id="A0A2S7N069"/>
<evidence type="ECO:0000313" key="2">
    <source>
        <dbReference type="EMBL" id="PQD95481.1"/>
    </source>
</evidence>
<dbReference type="RefSeq" id="WP_104849236.1">
    <property type="nucleotide sequence ID" value="NZ_PKOZ01000004.1"/>
</dbReference>
<comment type="similarity">
    <text evidence="1">Belongs to the GerPA/GerPF family.</text>
</comment>
<dbReference type="InterPro" id="IPR019618">
    <property type="entry name" value="Spore_germination_GerPA"/>
</dbReference>
<comment type="caution">
    <text evidence="2">The sequence shown here is derived from an EMBL/GenBank/DDBJ whole genome shotgun (WGS) entry which is preliminary data.</text>
</comment>
<organism evidence="2 3">
    <name type="scientific">Pradoshia eiseniae</name>
    <dbReference type="NCBI Taxonomy" id="2064768"/>
    <lineage>
        <taxon>Bacteria</taxon>
        <taxon>Bacillati</taxon>
        <taxon>Bacillota</taxon>
        <taxon>Bacilli</taxon>
        <taxon>Bacillales</taxon>
        <taxon>Bacillaceae</taxon>
        <taxon>Pradoshia</taxon>
    </lineage>
</organism>
<dbReference type="EMBL" id="PKOZ01000004">
    <property type="protein sequence ID" value="PQD95481.1"/>
    <property type="molecule type" value="Genomic_DNA"/>
</dbReference>
<evidence type="ECO:0000313" key="3">
    <source>
        <dbReference type="Proteomes" id="UP000239663"/>
    </source>
</evidence>
<accession>A0A2S7N069</accession>
<dbReference type="OrthoDB" id="2382149at2"/>
<evidence type="ECO:0008006" key="4">
    <source>
        <dbReference type="Google" id="ProtNLM"/>
    </source>
</evidence>
<dbReference type="PANTHER" id="PTHR37808">
    <property type="entry name" value="SPORE GERMINATION PROTEIN-LIKE PROTEIN YDZR-RELATED"/>
    <property type="match status" value="1"/>
</dbReference>
<name>A0A2S7N069_9BACI</name>
<gene>
    <name evidence="2" type="ORF">CYL18_09355</name>
</gene>
<keyword evidence="3" id="KW-1185">Reference proteome</keyword>
<protein>
    <recommendedName>
        <fullName evidence="4">Spore germination protein</fullName>
    </recommendedName>
</protein>
<dbReference type="Pfam" id="PF10676">
    <property type="entry name" value="gerPA"/>
    <property type="match status" value="1"/>
</dbReference>